<proteinExistence type="predicted"/>
<evidence type="ECO:0000313" key="2">
    <source>
        <dbReference type="Proteomes" id="UP001430990"/>
    </source>
</evidence>
<gene>
    <name evidence="1" type="ORF">BjapCC829_27215</name>
</gene>
<name>A0ABY3QFE2_9BRAD</name>
<dbReference type="Proteomes" id="UP001430990">
    <property type="component" value="Chromosome"/>
</dbReference>
<evidence type="ECO:0000313" key="1">
    <source>
        <dbReference type="EMBL" id="UFW83641.1"/>
    </source>
</evidence>
<reference evidence="1" key="1">
    <citation type="submission" date="2021-11" db="EMBL/GenBank/DDBJ databases">
        <title>Australian commercial rhizobial inoculants.</title>
        <authorList>
            <person name="Kohlmeier M.G."/>
            <person name="O'Hara G.W."/>
            <person name="Colombi E."/>
            <person name="Ramsay J.P."/>
            <person name="Terpolilli J."/>
        </authorList>
    </citation>
    <scope>NUCLEOTIDE SEQUENCE</scope>
    <source>
        <strain evidence="1">CC829</strain>
    </source>
</reference>
<dbReference type="RefSeq" id="WP_063982794.1">
    <property type="nucleotide sequence ID" value="NZ_CP088100.1"/>
</dbReference>
<dbReference type="EMBL" id="CP088100">
    <property type="protein sequence ID" value="UFW83641.1"/>
    <property type="molecule type" value="Genomic_DNA"/>
</dbReference>
<sequence>MKKAEYIPTNFQLSQRAIAKINELTKVSSDAMGRLMVPALFWHEEYEEATRETVVFGPGFGWYFLDEVPTNLLQHVDGTALIFAVTSKTAVHFKDKVLDYKDGKSFFLAS</sequence>
<keyword evidence="2" id="KW-1185">Reference proteome</keyword>
<protein>
    <submittedName>
        <fullName evidence="1">Uncharacterized protein</fullName>
    </submittedName>
</protein>
<accession>A0ABY3QFE2</accession>
<organism evidence="1 2">
    <name type="scientific">Bradyrhizobium barranii</name>
    <dbReference type="NCBI Taxonomy" id="2992140"/>
    <lineage>
        <taxon>Bacteria</taxon>
        <taxon>Pseudomonadati</taxon>
        <taxon>Pseudomonadota</taxon>
        <taxon>Alphaproteobacteria</taxon>
        <taxon>Hyphomicrobiales</taxon>
        <taxon>Nitrobacteraceae</taxon>
        <taxon>Bradyrhizobium</taxon>
    </lineage>
</organism>